<keyword evidence="11" id="KW-0812">Transmembrane</keyword>
<dbReference type="EC" id="2.4.1.207" evidence="9"/>
<evidence type="ECO:0000256" key="9">
    <source>
        <dbReference type="RuleBase" id="RU361120"/>
    </source>
</evidence>
<dbReference type="InterPro" id="IPR000757">
    <property type="entry name" value="Beta-glucanase-like"/>
</dbReference>
<keyword evidence="11" id="KW-0472">Membrane</keyword>
<keyword evidence="1 9" id="KW-0134">Cell wall</keyword>
<dbReference type="PIRSF" id="PIRSF005604">
    <property type="entry name" value="XET"/>
    <property type="match status" value="1"/>
</dbReference>
<gene>
    <name evidence="13" type="ORF">L484_007876</name>
</gene>
<dbReference type="GO" id="GO:0042546">
    <property type="term" value="P:cell wall biogenesis"/>
    <property type="evidence" value="ECO:0007669"/>
    <property type="project" value="InterPro"/>
</dbReference>
<keyword evidence="6" id="KW-1015">Disulfide bond</keyword>
<feature type="compositionally biased region" description="Basic residues" evidence="10">
    <location>
        <begin position="336"/>
        <end position="347"/>
    </location>
</feature>
<dbReference type="EMBL" id="KE343596">
    <property type="protein sequence ID" value="EXB36814.1"/>
    <property type="molecule type" value="Genomic_DNA"/>
</dbReference>
<evidence type="ECO:0000313" key="13">
    <source>
        <dbReference type="EMBL" id="EXB36814.1"/>
    </source>
</evidence>
<dbReference type="STRING" id="981085.W9QR10"/>
<keyword evidence="11" id="KW-1133">Transmembrane helix</keyword>
<evidence type="ECO:0000256" key="10">
    <source>
        <dbReference type="SAM" id="MobiDB-lite"/>
    </source>
</evidence>
<keyword evidence="2 9" id="KW-0052">Apoplast</keyword>
<dbReference type="InterPro" id="IPR013320">
    <property type="entry name" value="ConA-like_dom_sf"/>
</dbReference>
<feature type="active site" description="Proton donor" evidence="8">
    <location>
        <position position="134"/>
    </location>
</feature>
<dbReference type="KEGG" id="mnt:21391267"/>
<keyword evidence="4 9" id="KW-0808">Transferase</keyword>
<keyword evidence="14" id="KW-1185">Reference proteome</keyword>
<dbReference type="Proteomes" id="UP000030645">
    <property type="component" value="Unassembled WGS sequence"/>
</dbReference>
<keyword evidence="9" id="KW-0961">Cell wall biogenesis/degradation</keyword>
<dbReference type="InterPro" id="IPR044791">
    <property type="entry name" value="Beta-glucanase/XTH"/>
</dbReference>
<comment type="function">
    <text evidence="9">Catalyzes xyloglucan endohydrolysis (XEH) and/or endotransglycosylation (XET). Cleaves and religates xyloglucan polymers, an essential constituent of the primary cell wall, and thereby participates in cell wall construction of growing tissues.</text>
</comment>
<evidence type="ECO:0000256" key="8">
    <source>
        <dbReference type="PIRSR" id="PIRSR005604-1"/>
    </source>
</evidence>
<dbReference type="GO" id="GO:0010411">
    <property type="term" value="P:xyloglucan metabolic process"/>
    <property type="evidence" value="ECO:0007669"/>
    <property type="project" value="InterPro"/>
</dbReference>
<feature type="transmembrane region" description="Helical" evidence="11">
    <location>
        <begin position="23"/>
        <end position="46"/>
    </location>
</feature>
<reference evidence="14" key="1">
    <citation type="submission" date="2013-01" db="EMBL/GenBank/DDBJ databases">
        <title>Draft Genome Sequence of a Mulberry Tree, Morus notabilis C.K. Schneid.</title>
        <authorList>
            <person name="He N."/>
            <person name="Zhao S."/>
        </authorList>
    </citation>
    <scope>NUCLEOTIDE SEQUENCE</scope>
</reference>
<evidence type="ECO:0000256" key="7">
    <source>
        <dbReference type="ARBA" id="ARBA00023295"/>
    </source>
</evidence>
<evidence type="ECO:0000256" key="11">
    <source>
        <dbReference type="SAM" id="Phobius"/>
    </source>
</evidence>
<dbReference type="PROSITE" id="PS51762">
    <property type="entry name" value="GH16_2"/>
    <property type="match status" value="1"/>
</dbReference>
<protein>
    <recommendedName>
        <fullName evidence="9">Xyloglucan endotransglucosylase/hydrolase</fullName>
        <ecNumber evidence="9">2.4.1.207</ecNumber>
    </recommendedName>
</protein>
<dbReference type="InterPro" id="IPR010713">
    <property type="entry name" value="XET_C"/>
</dbReference>
<dbReference type="SUPFAM" id="SSF49899">
    <property type="entry name" value="Concanavalin A-like lectins/glucanases"/>
    <property type="match status" value="1"/>
</dbReference>
<dbReference type="GO" id="GO:0016762">
    <property type="term" value="F:xyloglucan:xyloglucosyl transferase activity"/>
    <property type="evidence" value="ECO:0007669"/>
    <property type="project" value="UniProtKB-EC"/>
</dbReference>
<organism evidence="13 14">
    <name type="scientific">Morus notabilis</name>
    <dbReference type="NCBI Taxonomy" id="981085"/>
    <lineage>
        <taxon>Eukaryota</taxon>
        <taxon>Viridiplantae</taxon>
        <taxon>Streptophyta</taxon>
        <taxon>Embryophyta</taxon>
        <taxon>Tracheophyta</taxon>
        <taxon>Spermatophyta</taxon>
        <taxon>Magnoliopsida</taxon>
        <taxon>eudicotyledons</taxon>
        <taxon>Gunneridae</taxon>
        <taxon>Pentapetalae</taxon>
        <taxon>rosids</taxon>
        <taxon>fabids</taxon>
        <taxon>Rosales</taxon>
        <taxon>Moraceae</taxon>
        <taxon>Moreae</taxon>
        <taxon>Morus</taxon>
    </lineage>
</organism>
<dbReference type="Pfam" id="PF06955">
    <property type="entry name" value="XET_C"/>
    <property type="match status" value="1"/>
</dbReference>
<evidence type="ECO:0000259" key="12">
    <source>
        <dbReference type="PROSITE" id="PS51762"/>
    </source>
</evidence>
<comment type="similarity">
    <text evidence="9">Belongs to the glycosyl hydrolase 16 family.</text>
</comment>
<dbReference type="GO" id="GO:0048046">
    <property type="term" value="C:apoplast"/>
    <property type="evidence" value="ECO:0007669"/>
    <property type="project" value="UniProtKB-SubCell"/>
</dbReference>
<evidence type="ECO:0000256" key="1">
    <source>
        <dbReference type="ARBA" id="ARBA00022512"/>
    </source>
</evidence>
<keyword evidence="3 9" id="KW-0964">Secreted</keyword>
<feature type="active site" description="Nucleophile" evidence="8">
    <location>
        <position position="130"/>
    </location>
</feature>
<dbReference type="CDD" id="cd02176">
    <property type="entry name" value="GH16_XET"/>
    <property type="match status" value="1"/>
</dbReference>
<dbReference type="GO" id="GO:0004553">
    <property type="term" value="F:hydrolase activity, hydrolyzing O-glycosyl compounds"/>
    <property type="evidence" value="ECO:0007669"/>
    <property type="project" value="InterPro"/>
</dbReference>
<evidence type="ECO:0000313" key="14">
    <source>
        <dbReference type="Proteomes" id="UP000030645"/>
    </source>
</evidence>
<comment type="PTM">
    <text evidence="9">Contains at least one intrachain disulfide bond essential for its enzymatic activity.</text>
</comment>
<feature type="region of interest" description="Disordered" evidence="10">
    <location>
        <begin position="332"/>
        <end position="360"/>
    </location>
</feature>
<evidence type="ECO:0000256" key="5">
    <source>
        <dbReference type="ARBA" id="ARBA00022801"/>
    </source>
</evidence>
<keyword evidence="5 9" id="KW-0378">Hydrolase</keyword>
<dbReference type="OrthoDB" id="4781at2759"/>
<sequence length="360" mass="41304">MDDNIRGCKRHCYYYSRTSGRTLTLVSLALFVLSMLCFCVANSAAFNLAAVPFDEAYRPLFGDGNLVRSPDGKAVRLLLDRFTGSGFISSSLYQHGFFSANIKLPSDYTAGVCVAFYTSNGDVFEKTHDELDFEFLGNVEGKPWRFQTNLYGNGSTSRGREERSRLWFDPTKEFHRYSILWTPNNIIFYIDEVPIREIVRSDEMGGDFPSKPMSLYATIWDASTWATNGGKYKVNYKYAPFVAEFKDLVLEGCPVNPIQEVPAFVACAEKDLSLQREDYAVITPVRRSAMRKFRQHYMYYSYCYDTLRYPVPPPECVIIPSEKRRFKDTGRLKFGGSHRRQSRRRSRSPVISVSDDQSDM</sequence>
<comment type="subcellular location">
    <subcellularLocation>
        <location evidence="9">Secreted</location>
        <location evidence="9">Cell wall</location>
    </subcellularLocation>
    <subcellularLocation>
        <location evidence="9">Secreted</location>
        <location evidence="9">Extracellular space</location>
        <location evidence="9">Apoplast</location>
    </subcellularLocation>
</comment>
<accession>W9QR10</accession>
<dbReference type="AlphaFoldDB" id="W9QR10"/>
<evidence type="ECO:0000256" key="2">
    <source>
        <dbReference type="ARBA" id="ARBA00022523"/>
    </source>
</evidence>
<dbReference type="GO" id="GO:0071555">
    <property type="term" value="P:cell wall organization"/>
    <property type="evidence" value="ECO:0007669"/>
    <property type="project" value="UniProtKB-KW"/>
</dbReference>
<keyword evidence="7 9" id="KW-0326">Glycosidase</keyword>
<dbReference type="eggNOG" id="ENOG502QURN">
    <property type="taxonomic scope" value="Eukaryota"/>
</dbReference>
<evidence type="ECO:0000256" key="3">
    <source>
        <dbReference type="ARBA" id="ARBA00022525"/>
    </source>
</evidence>
<feature type="domain" description="GH16" evidence="12">
    <location>
        <begin position="44"/>
        <end position="245"/>
    </location>
</feature>
<dbReference type="Gene3D" id="2.60.120.200">
    <property type="match status" value="1"/>
</dbReference>
<evidence type="ECO:0000256" key="6">
    <source>
        <dbReference type="ARBA" id="ARBA00023157"/>
    </source>
</evidence>
<dbReference type="Pfam" id="PF00722">
    <property type="entry name" value="Glyco_hydro_16"/>
    <property type="match status" value="1"/>
</dbReference>
<dbReference type="InterPro" id="IPR016455">
    <property type="entry name" value="XTH"/>
</dbReference>
<name>W9QR10_9ROSA</name>
<dbReference type="PANTHER" id="PTHR31062">
    <property type="entry name" value="XYLOGLUCAN ENDOTRANSGLUCOSYLASE/HYDROLASE PROTEIN 8-RELATED"/>
    <property type="match status" value="1"/>
</dbReference>
<proteinExistence type="inferred from homology"/>
<evidence type="ECO:0000256" key="4">
    <source>
        <dbReference type="ARBA" id="ARBA00022679"/>
    </source>
</evidence>